<organism evidence="1 2">
    <name type="scientific">Paraburkholderia unamae</name>
    <dbReference type="NCBI Taxonomy" id="219649"/>
    <lineage>
        <taxon>Bacteria</taxon>
        <taxon>Pseudomonadati</taxon>
        <taxon>Pseudomonadota</taxon>
        <taxon>Betaproteobacteria</taxon>
        <taxon>Burkholderiales</taxon>
        <taxon>Burkholderiaceae</taxon>
        <taxon>Paraburkholderia</taxon>
    </lineage>
</organism>
<dbReference type="EMBL" id="JAYMRU010000068">
    <property type="protein sequence ID" value="MEM5406260.1"/>
    <property type="molecule type" value="Genomic_DNA"/>
</dbReference>
<reference evidence="1" key="1">
    <citation type="submission" date="2024-01" db="EMBL/GenBank/DDBJ databases">
        <title>The diversity of rhizobia nodulating Mimosa spp. in eleven states of Brazil covering several biomes is determined by host plant, location, and edaphic factors.</title>
        <authorList>
            <person name="Rouws L."/>
            <person name="Barauna A."/>
            <person name="Beukes C."/>
            <person name="De Faria S.M."/>
            <person name="Gross E."/>
            <person name="Dos Reis Junior F.B."/>
            <person name="Simon M."/>
            <person name="Maluk M."/>
            <person name="Odee D.W."/>
            <person name="Kenicer G."/>
            <person name="Young J.P.W."/>
            <person name="Reis V.M."/>
            <person name="Zilli J."/>
            <person name="James E.K."/>
        </authorList>
    </citation>
    <scope>NUCLEOTIDE SEQUENCE</scope>
    <source>
        <strain evidence="1">JPY452</strain>
    </source>
</reference>
<proteinExistence type="predicted"/>
<dbReference type="Proteomes" id="UP001392318">
    <property type="component" value="Unassembled WGS sequence"/>
</dbReference>
<evidence type="ECO:0000313" key="2">
    <source>
        <dbReference type="Proteomes" id="UP001392318"/>
    </source>
</evidence>
<sequence length="463" mass="51218">MASSTGPDDASDQHPWGPEGRPHAERIRADLSACHELISYAARNGKEIKQADIQAFAAAEAAYHDQSLTPECEGSFYEAMSRIACCVAPVTVETLDPRNQIKLKHALKIYGRLTAAMAVIVILLSSSLLTITRLSDEITKIVNENDTAARTLHDELQGYVLAMLDSKSAMPGMHNLLVNGPSSVELKEHLQAFARNNRQLYSDIKYLNNLWRTLSGIGWLIFAQQFGPDVRGRNPYASGCNANQYTRSYVIIDPNPMMYENPDSKAQIYPLNMKVNPTSTRYPFYSVEKPYTIPWMCDPDSTRAALEIRLPLLRVGSADVQDQLELPLPEFDVQEGFSKIAVYQDIRAISLILLDEVATFAGAMSGFVLPILYAILGACANVFRELRAAEVQNTYDAKRTETVPTARFIAASIVGISIGLFTTFLKGGAELSPLAIAFVAGYASDEFFNFIERLVKALFPQKE</sequence>
<gene>
    <name evidence="1" type="ORF">VSR83_40850</name>
</gene>
<accession>A0ACC6RZB3</accession>
<comment type="caution">
    <text evidence="1">The sequence shown here is derived from an EMBL/GenBank/DDBJ whole genome shotgun (WGS) entry which is preliminary data.</text>
</comment>
<keyword evidence="2" id="KW-1185">Reference proteome</keyword>
<protein>
    <submittedName>
        <fullName evidence="1">Uncharacterized protein</fullName>
    </submittedName>
</protein>
<name>A0ACC6RZB3_9BURK</name>
<evidence type="ECO:0000313" key="1">
    <source>
        <dbReference type="EMBL" id="MEM5406260.1"/>
    </source>
</evidence>